<evidence type="ECO:0000313" key="5">
    <source>
        <dbReference type="Proteomes" id="UP001049518"/>
    </source>
</evidence>
<organism evidence="4 5">
    <name type="scientific">Actinomadura graeca</name>
    <dbReference type="NCBI Taxonomy" id="2750812"/>
    <lineage>
        <taxon>Bacteria</taxon>
        <taxon>Bacillati</taxon>
        <taxon>Actinomycetota</taxon>
        <taxon>Actinomycetes</taxon>
        <taxon>Streptosporangiales</taxon>
        <taxon>Thermomonosporaceae</taxon>
        <taxon>Actinomadura</taxon>
    </lineage>
</organism>
<comment type="catalytic activity">
    <reaction evidence="2">
        <text>5-(methylsulfanyl)-alpha-D-ribose 1-phosphate = 5-(methylsulfanyl)-D-ribulose 1-phosphate</text>
        <dbReference type="Rhea" id="RHEA:19989"/>
        <dbReference type="ChEBI" id="CHEBI:58533"/>
        <dbReference type="ChEBI" id="CHEBI:58548"/>
        <dbReference type="EC" id="5.3.1.23"/>
    </reaction>
</comment>
<dbReference type="GO" id="GO:0046523">
    <property type="term" value="F:S-methyl-5-thioribose-1-phosphate isomerase activity"/>
    <property type="evidence" value="ECO:0007669"/>
    <property type="project" value="UniProtKB-EC"/>
</dbReference>
<comment type="similarity">
    <text evidence="2">Belongs to the EIF-2B alpha/beta/delta subunits family. MtnA subfamily.</text>
</comment>
<keyword evidence="2" id="KW-0486">Methionine biosynthesis</keyword>
<reference evidence="4" key="1">
    <citation type="submission" date="2020-07" db="EMBL/GenBank/DDBJ databases">
        <authorList>
            <person name="Tarantini F.S."/>
            <person name="Hong K.W."/>
            <person name="Chan K.G."/>
        </authorList>
    </citation>
    <scope>NUCLEOTIDE SEQUENCE</scope>
    <source>
        <strain evidence="4">32-07</strain>
    </source>
</reference>
<dbReference type="PANTHER" id="PTHR43475">
    <property type="entry name" value="METHYLTHIORIBOSE-1-PHOSPHATE ISOMERASE"/>
    <property type="match status" value="1"/>
</dbReference>
<accession>A0ABX8QNY1</accession>
<feature type="binding site" evidence="2">
    <location>
        <position position="89"/>
    </location>
    <ligand>
        <name>substrate</name>
    </ligand>
</feature>
<dbReference type="NCBIfam" id="TIGR00524">
    <property type="entry name" value="eIF-2B_rel"/>
    <property type="match status" value="1"/>
</dbReference>
<dbReference type="Gene3D" id="3.40.50.10470">
    <property type="entry name" value="Translation initiation factor eif-2b, domain 2"/>
    <property type="match status" value="1"/>
</dbReference>
<dbReference type="InterPro" id="IPR005251">
    <property type="entry name" value="IF-M1Pi"/>
</dbReference>
<dbReference type="Pfam" id="PF01008">
    <property type="entry name" value="IF-2B"/>
    <property type="match status" value="1"/>
</dbReference>
<name>A0ABX8QNY1_9ACTN</name>
<protein>
    <recommendedName>
        <fullName evidence="2">Methylthioribose-1-phosphate isomerase</fullName>
        <shortName evidence="2">M1Pi</shortName>
        <shortName evidence="2">MTR-1-P isomerase</shortName>
        <ecNumber evidence="2">5.3.1.23</ecNumber>
    </recommendedName>
    <alternativeName>
        <fullName evidence="2">S-methyl-5-thioribose-1-phosphate isomerase</fullName>
    </alternativeName>
</protein>
<keyword evidence="1 2" id="KW-0413">Isomerase</keyword>
<dbReference type="NCBIfam" id="NF004326">
    <property type="entry name" value="PRK05720.1"/>
    <property type="match status" value="1"/>
</dbReference>
<feature type="site" description="Transition state stabilizer" evidence="2">
    <location>
        <position position="154"/>
    </location>
</feature>
<dbReference type="Gene3D" id="1.20.120.420">
    <property type="entry name" value="translation initiation factor eif-2b, domain 1"/>
    <property type="match status" value="1"/>
</dbReference>
<evidence type="ECO:0000256" key="2">
    <source>
        <dbReference type="HAMAP-Rule" id="MF_01678"/>
    </source>
</evidence>
<dbReference type="EC" id="5.3.1.23" evidence="2"/>
<dbReference type="PANTHER" id="PTHR43475:SF1">
    <property type="entry name" value="METHYLTHIORIBOSE-1-PHOSPHATE ISOMERASE"/>
    <property type="match status" value="1"/>
</dbReference>
<comment type="pathway">
    <text evidence="2">Amino-acid biosynthesis; L-methionine biosynthesis via salvage pathway; L-methionine from S-methyl-5-thio-alpha-D-ribose 1-phosphate: step 1/6.</text>
</comment>
<evidence type="ECO:0000256" key="3">
    <source>
        <dbReference type="SAM" id="MobiDB-lite"/>
    </source>
</evidence>
<dbReference type="SUPFAM" id="SSF100950">
    <property type="entry name" value="NagB/RpiA/CoA transferase-like"/>
    <property type="match status" value="1"/>
</dbReference>
<feature type="region of interest" description="Disordered" evidence="3">
    <location>
        <begin position="332"/>
        <end position="356"/>
    </location>
</feature>
<dbReference type="RefSeq" id="WP_231333420.1">
    <property type="nucleotide sequence ID" value="NZ_CP059572.1"/>
</dbReference>
<dbReference type="InterPro" id="IPR042529">
    <property type="entry name" value="IF_2B-like_C"/>
</dbReference>
<keyword evidence="5" id="KW-1185">Reference proteome</keyword>
<dbReference type="InterPro" id="IPR000649">
    <property type="entry name" value="IF-2B-related"/>
</dbReference>
<dbReference type="InterPro" id="IPR027363">
    <property type="entry name" value="M1Pi_N"/>
</dbReference>
<sequence>MEHEVPTVEWAGDGLRLLDQTVLPGRVEHVVVRDVAALVDAIRRLVVRGAPALGVAGAFGVAVAMRQAAREGWDRAALDEAITRVREARPTAVNLAAGVDRVRPLVDEGAGAVLAAAQALLDEDVRGNRAIGAAGADWILGRLGDRPLRVLTHCNAGALATAGWGTALGVVRALHGRGRVEMVYVDETRPLLQGSRLTAWELARAGIPCAVQADGAAPSTILRGLADVAVIGADRIAANGDTANKIGSLGVALACADAGIPLVVAAPWSTVDLALPDGRGVPIEERPAAEILAWNGVPTAPEGVAAHNPAFDVTPARLVTALVTETGPLEVSAGETPLTAEGAAKGAARGAARPTG</sequence>
<keyword evidence="2" id="KW-0028">Amino-acid biosynthesis</keyword>
<evidence type="ECO:0000313" key="4">
    <source>
        <dbReference type="EMBL" id="QXJ20356.1"/>
    </source>
</evidence>
<dbReference type="InterPro" id="IPR037171">
    <property type="entry name" value="NagB/RpiA_transferase-like"/>
</dbReference>
<dbReference type="NCBIfam" id="TIGR00512">
    <property type="entry name" value="salvage_mtnA"/>
    <property type="match status" value="1"/>
</dbReference>
<dbReference type="InterPro" id="IPR011559">
    <property type="entry name" value="Initiation_fac_2B_a/b/d"/>
</dbReference>
<feature type="binding site" evidence="2">
    <location>
        <position position="193"/>
    </location>
    <ligand>
        <name>substrate</name>
    </ligand>
</feature>
<gene>
    <name evidence="2 4" type="primary">mtnA</name>
    <name evidence="4" type="ORF">AGRA3207_001051</name>
</gene>
<feature type="active site" description="Proton donor" evidence="2">
    <location>
        <position position="234"/>
    </location>
</feature>
<feature type="compositionally biased region" description="Low complexity" evidence="3">
    <location>
        <begin position="340"/>
        <end position="356"/>
    </location>
</feature>
<feature type="binding site" evidence="2">
    <location>
        <begin position="48"/>
        <end position="50"/>
    </location>
    <ligand>
        <name>substrate</name>
    </ligand>
</feature>
<comment type="function">
    <text evidence="2">Catalyzes the interconversion of methylthioribose-1-phosphate (MTR-1-P) into methylthioribulose-1-phosphate (MTRu-1-P).</text>
</comment>
<proteinExistence type="inferred from homology"/>
<dbReference type="EMBL" id="CP059572">
    <property type="protein sequence ID" value="QXJ20356.1"/>
    <property type="molecule type" value="Genomic_DNA"/>
</dbReference>
<evidence type="ECO:0000256" key="1">
    <source>
        <dbReference type="ARBA" id="ARBA00023235"/>
    </source>
</evidence>
<dbReference type="HAMAP" id="MF_01678">
    <property type="entry name" value="Salvage_MtnA"/>
    <property type="match status" value="1"/>
</dbReference>
<dbReference type="Proteomes" id="UP001049518">
    <property type="component" value="Chromosome"/>
</dbReference>
<feature type="binding site" evidence="2">
    <location>
        <begin position="244"/>
        <end position="245"/>
    </location>
    <ligand>
        <name>substrate</name>
    </ligand>
</feature>